<feature type="transmembrane region" description="Helical" evidence="5">
    <location>
        <begin position="597"/>
        <end position="615"/>
    </location>
</feature>
<feature type="transmembrane region" description="Helical" evidence="5">
    <location>
        <begin position="555"/>
        <end position="576"/>
    </location>
</feature>
<dbReference type="PANTHER" id="PTHR47356">
    <property type="entry name" value="FAD-DEPENDENT MONOOXYGENASE ASQG-RELATED"/>
    <property type="match status" value="1"/>
</dbReference>
<feature type="domain" description="FAD-binding" evidence="6">
    <location>
        <begin position="7"/>
        <end position="172"/>
    </location>
</feature>
<evidence type="ECO:0000259" key="6">
    <source>
        <dbReference type="Pfam" id="PF01494"/>
    </source>
</evidence>
<dbReference type="InterPro" id="IPR036188">
    <property type="entry name" value="FAD/NAD-bd_sf"/>
</dbReference>
<evidence type="ECO:0000313" key="7">
    <source>
        <dbReference type="EMBL" id="KAH7063241.1"/>
    </source>
</evidence>
<keyword evidence="5" id="KW-1133">Transmembrane helix</keyword>
<evidence type="ECO:0000256" key="3">
    <source>
        <dbReference type="ARBA" id="ARBA00022827"/>
    </source>
</evidence>
<gene>
    <name evidence="7" type="ORF">B0J12DRAFT_758450</name>
</gene>
<protein>
    <submittedName>
        <fullName evidence="7">FAD binding domain-containing protein</fullName>
    </submittedName>
</protein>
<feature type="transmembrane region" description="Helical" evidence="5">
    <location>
        <begin position="635"/>
        <end position="652"/>
    </location>
</feature>
<evidence type="ECO:0000256" key="5">
    <source>
        <dbReference type="SAM" id="Phobius"/>
    </source>
</evidence>
<reference evidence="7 8" key="1">
    <citation type="journal article" date="2021" name="Nat. Commun.">
        <title>Genetic determinants of endophytism in the Arabidopsis root mycobiome.</title>
        <authorList>
            <person name="Mesny F."/>
            <person name="Miyauchi S."/>
            <person name="Thiergart T."/>
            <person name="Pickel B."/>
            <person name="Atanasova L."/>
            <person name="Karlsson M."/>
            <person name="Huettel B."/>
            <person name="Barry K.W."/>
            <person name="Haridas S."/>
            <person name="Chen C."/>
            <person name="Bauer D."/>
            <person name="Andreopoulos W."/>
            <person name="Pangilinan J."/>
            <person name="LaButti K."/>
            <person name="Riley R."/>
            <person name="Lipzen A."/>
            <person name="Clum A."/>
            <person name="Drula E."/>
            <person name="Henrissat B."/>
            <person name="Kohler A."/>
            <person name="Grigoriev I.V."/>
            <person name="Martin F.M."/>
            <person name="Hacquard S."/>
        </authorList>
    </citation>
    <scope>NUCLEOTIDE SEQUENCE [LARGE SCALE GENOMIC DNA]</scope>
    <source>
        <strain evidence="7 8">MPI-SDFR-AT-0080</strain>
    </source>
</reference>
<dbReference type="PANTHER" id="PTHR47356:SF2">
    <property type="entry name" value="FAD-BINDING DOMAIN-CONTAINING PROTEIN-RELATED"/>
    <property type="match status" value="1"/>
</dbReference>
<keyword evidence="8" id="KW-1185">Reference proteome</keyword>
<keyword evidence="4" id="KW-0560">Oxidoreductase</keyword>
<dbReference type="SUPFAM" id="SSF51905">
    <property type="entry name" value="FAD/NAD(P)-binding domain"/>
    <property type="match status" value="1"/>
</dbReference>
<dbReference type="Pfam" id="PF01494">
    <property type="entry name" value="FAD_binding_3"/>
    <property type="match status" value="2"/>
</dbReference>
<keyword evidence="3" id="KW-0274">FAD</keyword>
<dbReference type="Proteomes" id="UP000774617">
    <property type="component" value="Unassembled WGS sequence"/>
</dbReference>
<evidence type="ECO:0000256" key="2">
    <source>
        <dbReference type="ARBA" id="ARBA00022630"/>
    </source>
</evidence>
<keyword evidence="5" id="KW-0472">Membrane</keyword>
<dbReference type="Gene3D" id="3.50.50.60">
    <property type="entry name" value="FAD/NAD(P)-binding domain"/>
    <property type="match status" value="1"/>
</dbReference>
<dbReference type="InterPro" id="IPR002938">
    <property type="entry name" value="FAD-bd"/>
</dbReference>
<proteinExistence type="inferred from homology"/>
<evidence type="ECO:0000256" key="4">
    <source>
        <dbReference type="ARBA" id="ARBA00023002"/>
    </source>
</evidence>
<dbReference type="PRINTS" id="PR00420">
    <property type="entry name" value="RNGMNOXGNASE"/>
</dbReference>
<comment type="caution">
    <text evidence="7">The sequence shown here is derived from an EMBL/GenBank/DDBJ whole genome shotgun (WGS) entry which is preliminary data.</text>
</comment>
<sequence>MGSKNFKVIIAGGSIAGLTLANMLGRLGIDFVVLEAYPEIAPQVGASIGLSPNGLRILDQLGMYEAIRGLIQQAIQIGTARDANGKILSSYNRVADQLYNRHGYDVIFVDRQMVLQELYNHIKSKEKVLVNKRVVEVHMQSSGVTVTAKDGTTYEGDILVGADGVHSTVRREMWRIADQVSPGYIPASEHTAIPCDYMCMFGISVMKSFEARTTHNVFKKLNSILVIAGPNDRVYWFYFRKLDRTHYGTDMPRYTKKDEEEFAATHANEHVTEDTTFGDLYAARISSVLTPLPEYSFKKWHFGRIMTIGDAAHKFEPISAQGGNSAIETAAVLVNNLTRMMKSHPESLSDDHINTVFSETQKSREDRVWQLIRASHQHQVFEAMETPLLEFLARYYVPTLSPDQKFDTWATNIYGADRLEMLDVPKRFRFLPFRDELPSRPLGEFAAVKLVLAVAFGLIFQVAQKALQINPESWDDTFISEPLKQTYTGIAGIDPTLQLLVWAFSKGVTGPNPNFRLQCLYFMVMLLPMALIWTVEAYRNGNHKSLVSLPIAFGAVYQLIGIGKIAPLYYLVSIYTSGHVLYTRTTGRPIHSSVAKALLPALCIGYVIPTILMFLPHESATTQQIFTALWQPFPLYVAGLTFGIAALIRHISPSATLDLEMFEQKDIAPLQASYAFSFFTTAATHICSLIYIASNSSVSVSEVFFNLPQPGNVLSEVEKTVFNFFKYDMILCFSAVFIWYLYSIFELRRVGYVTTEKAIKAAIVTAAAQVVVGPGAAYTGVWAWREFVIASMVQQGK</sequence>
<accession>A0ABQ8GSD8</accession>
<organism evidence="7 8">
    <name type="scientific">Macrophomina phaseolina</name>
    <dbReference type="NCBI Taxonomy" id="35725"/>
    <lineage>
        <taxon>Eukaryota</taxon>
        <taxon>Fungi</taxon>
        <taxon>Dikarya</taxon>
        <taxon>Ascomycota</taxon>
        <taxon>Pezizomycotina</taxon>
        <taxon>Dothideomycetes</taxon>
        <taxon>Dothideomycetes incertae sedis</taxon>
        <taxon>Botryosphaeriales</taxon>
        <taxon>Botryosphaeriaceae</taxon>
        <taxon>Macrophomina</taxon>
    </lineage>
</organism>
<evidence type="ECO:0000256" key="1">
    <source>
        <dbReference type="ARBA" id="ARBA00007992"/>
    </source>
</evidence>
<feature type="transmembrane region" description="Helical" evidence="5">
    <location>
        <begin position="515"/>
        <end position="535"/>
    </location>
</feature>
<comment type="similarity">
    <text evidence="1">Belongs to the paxM FAD-dependent monooxygenase family.</text>
</comment>
<dbReference type="InterPro" id="IPR050562">
    <property type="entry name" value="FAD_mOase_fung"/>
</dbReference>
<feature type="transmembrane region" description="Helical" evidence="5">
    <location>
        <begin position="445"/>
        <end position="463"/>
    </location>
</feature>
<feature type="domain" description="FAD-binding" evidence="6">
    <location>
        <begin position="257"/>
        <end position="346"/>
    </location>
</feature>
<keyword evidence="2" id="KW-0285">Flavoprotein</keyword>
<feature type="transmembrane region" description="Helical" evidence="5">
    <location>
        <begin position="724"/>
        <end position="742"/>
    </location>
</feature>
<feature type="transmembrane region" description="Helical" evidence="5">
    <location>
        <begin position="673"/>
        <end position="693"/>
    </location>
</feature>
<dbReference type="EMBL" id="JAGTJR010000002">
    <property type="protein sequence ID" value="KAH7063241.1"/>
    <property type="molecule type" value="Genomic_DNA"/>
</dbReference>
<evidence type="ECO:0000313" key="8">
    <source>
        <dbReference type="Proteomes" id="UP000774617"/>
    </source>
</evidence>
<keyword evidence="5" id="KW-0812">Transmembrane</keyword>
<name>A0ABQ8GSD8_9PEZI</name>